<gene>
    <name evidence="1" type="ORF">MKP09_20660</name>
</gene>
<comment type="caution">
    <text evidence="1">The sequence shown here is derived from an EMBL/GenBank/DDBJ whole genome shotgun (WGS) entry which is preliminary data.</text>
</comment>
<dbReference type="EMBL" id="JAKWBL010000004">
    <property type="protein sequence ID" value="MCH5600155.1"/>
    <property type="molecule type" value="Genomic_DNA"/>
</dbReference>
<organism evidence="1 2">
    <name type="scientific">Niabella ginsengisoli</name>
    <dbReference type="NCBI Taxonomy" id="522298"/>
    <lineage>
        <taxon>Bacteria</taxon>
        <taxon>Pseudomonadati</taxon>
        <taxon>Bacteroidota</taxon>
        <taxon>Chitinophagia</taxon>
        <taxon>Chitinophagales</taxon>
        <taxon>Chitinophagaceae</taxon>
        <taxon>Niabella</taxon>
    </lineage>
</organism>
<accession>A0ABS9SP91</accession>
<name>A0ABS9SP91_9BACT</name>
<evidence type="ECO:0000313" key="2">
    <source>
        <dbReference type="Proteomes" id="UP001202248"/>
    </source>
</evidence>
<reference evidence="1 2" key="1">
    <citation type="submission" date="2022-02" db="EMBL/GenBank/DDBJ databases">
        <authorList>
            <person name="Min J."/>
        </authorList>
    </citation>
    <scope>NUCLEOTIDE SEQUENCE [LARGE SCALE GENOMIC DNA]</scope>
    <source>
        <strain evidence="1 2">GR10-1</strain>
    </source>
</reference>
<proteinExistence type="predicted"/>
<dbReference type="RefSeq" id="WP_240832165.1">
    <property type="nucleotide sequence ID" value="NZ_JAKWBL010000004.1"/>
</dbReference>
<evidence type="ECO:0000313" key="1">
    <source>
        <dbReference type="EMBL" id="MCH5600155.1"/>
    </source>
</evidence>
<protein>
    <recommendedName>
        <fullName evidence="3">KTSC domain-containing protein</fullName>
    </recommendedName>
</protein>
<keyword evidence="2" id="KW-1185">Reference proteome</keyword>
<evidence type="ECO:0008006" key="3">
    <source>
        <dbReference type="Google" id="ProtNLM"/>
    </source>
</evidence>
<sequence>MQIEVADKVVNISPQKLVSALNDPEKSARIVKLTYVNDSDEGIVRVKSGKSFSYKKSSKK</sequence>
<dbReference type="Proteomes" id="UP001202248">
    <property type="component" value="Unassembled WGS sequence"/>
</dbReference>